<name>A0AAW8PBK4_9HYPH</name>
<accession>A0AAW8PBK4</accession>
<feature type="non-terminal residue" evidence="1">
    <location>
        <position position="79"/>
    </location>
</feature>
<dbReference type="EMBL" id="JAVLSH010000019">
    <property type="protein sequence ID" value="MDR9763806.1"/>
    <property type="molecule type" value="Genomic_DNA"/>
</dbReference>
<keyword evidence="2" id="KW-1185">Reference proteome</keyword>
<sequence length="79" mass="8860">MLPDEGSPGSSSSPIKDNFPVIRKCERKAFEAFEARRDLSDSLLALSVFARPALERLFQFRQGFEQIGDEAVVGDLEDR</sequence>
<gene>
    <name evidence="1" type="ORF">RJJ37_29960</name>
</gene>
<dbReference type="Proteomes" id="UP001269402">
    <property type="component" value="Unassembled WGS sequence"/>
</dbReference>
<organism evidence="1 2">
    <name type="scientific">Rhizobium redzepovicii</name>
    <dbReference type="NCBI Taxonomy" id="2867518"/>
    <lineage>
        <taxon>Bacteria</taxon>
        <taxon>Pseudomonadati</taxon>
        <taxon>Pseudomonadota</taxon>
        <taxon>Alphaproteobacteria</taxon>
        <taxon>Hyphomicrobiales</taxon>
        <taxon>Rhizobiaceae</taxon>
        <taxon>Rhizobium/Agrobacterium group</taxon>
        <taxon>Rhizobium</taxon>
    </lineage>
</organism>
<protein>
    <submittedName>
        <fullName evidence="1">Uncharacterized protein</fullName>
    </submittedName>
</protein>
<dbReference type="AlphaFoldDB" id="A0AAW8PBK4"/>
<proteinExistence type="predicted"/>
<dbReference type="RefSeq" id="WP_275617737.1">
    <property type="nucleotide sequence ID" value="NZ_JAVLSH010000019.1"/>
</dbReference>
<evidence type="ECO:0000313" key="1">
    <source>
        <dbReference type="EMBL" id="MDR9763806.1"/>
    </source>
</evidence>
<comment type="caution">
    <text evidence="1">The sequence shown here is derived from an EMBL/GenBank/DDBJ whole genome shotgun (WGS) entry which is preliminary data.</text>
</comment>
<reference evidence="2" key="1">
    <citation type="submission" date="2023-07" db="EMBL/GenBank/DDBJ databases">
        <title>Genomic characterization of faba bean (Vicia faba) microsymbionts in Mexican soils.</title>
        <authorList>
            <person name="Rivera Orduna F.N."/>
            <person name="Guevara-Luna J."/>
            <person name="Yan J."/>
            <person name="Arroyo-Herrera I."/>
            <person name="Li Y."/>
            <person name="Vasquez-Murrieta M.S."/>
            <person name="Wang E.T."/>
        </authorList>
    </citation>
    <scope>NUCLEOTIDE SEQUENCE [LARGE SCALE GENOMIC DNA]</scope>
    <source>
        <strain evidence="2">CH6</strain>
    </source>
</reference>
<evidence type="ECO:0000313" key="2">
    <source>
        <dbReference type="Proteomes" id="UP001269402"/>
    </source>
</evidence>